<dbReference type="InterPro" id="IPR011009">
    <property type="entry name" value="Kinase-like_dom_sf"/>
</dbReference>
<evidence type="ECO:0000256" key="1">
    <source>
        <dbReference type="ARBA" id="ARBA00005575"/>
    </source>
</evidence>
<comment type="similarity">
    <text evidence="1">Belongs to the protein kinase superfamily. CAMK Ser/Thr protein kinase family. CHEK2 subfamily.</text>
</comment>
<feature type="compositionally biased region" description="Polar residues" evidence="2">
    <location>
        <begin position="702"/>
        <end position="732"/>
    </location>
</feature>
<feature type="domain" description="FHA" evidence="3">
    <location>
        <begin position="78"/>
        <end position="132"/>
    </location>
</feature>
<dbReference type="PROSITE" id="PS50006">
    <property type="entry name" value="FHA_DOMAIN"/>
    <property type="match status" value="1"/>
</dbReference>
<feature type="compositionally biased region" description="Low complexity" evidence="2">
    <location>
        <begin position="664"/>
        <end position="677"/>
    </location>
</feature>
<feature type="region of interest" description="Disordered" evidence="2">
    <location>
        <begin position="549"/>
        <end position="857"/>
    </location>
</feature>
<dbReference type="SMART" id="SM00220">
    <property type="entry name" value="S_TKc"/>
    <property type="match status" value="1"/>
</dbReference>
<dbReference type="Gene3D" id="1.10.510.10">
    <property type="entry name" value="Transferase(Phosphotransferase) domain 1"/>
    <property type="match status" value="1"/>
</dbReference>
<dbReference type="RefSeq" id="XP_037165664.1">
    <property type="nucleotide sequence ID" value="XM_037307482.1"/>
</dbReference>
<feature type="domain" description="Protein kinase" evidence="4">
    <location>
        <begin position="280"/>
        <end position="530"/>
    </location>
</feature>
<dbReference type="Pfam" id="PF00069">
    <property type="entry name" value="Pkinase"/>
    <property type="match status" value="1"/>
</dbReference>
<dbReference type="GO" id="GO:0005524">
    <property type="term" value="F:ATP binding"/>
    <property type="evidence" value="ECO:0007669"/>
    <property type="project" value="InterPro"/>
</dbReference>
<dbReference type="PROSITE" id="PS50011">
    <property type="entry name" value="PROTEIN_KINASE_DOM"/>
    <property type="match status" value="1"/>
</dbReference>
<proteinExistence type="inferred from homology"/>
<gene>
    <name evidence="5" type="ORF">HO173_005567</name>
</gene>
<feature type="compositionally biased region" description="Acidic residues" evidence="2">
    <location>
        <begin position="814"/>
        <end position="824"/>
    </location>
</feature>
<keyword evidence="6" id="KW-1185">Reference proteome</keyword>
<dbReference type="AlphaFoldDB" id="A0A8H6FX37"/>
<dbReference type="OrthoDB" id="10252171at2759"/>
<dbReference type="SUPFAM" id="SSF56112">
    <property type="entry name" value="Protein kinase-like (PK-like)"/>
    <property type="match status" value="1"/>
</dbReference>
<evidence type="ECO:0000259" key="3">
    <source>
        <dbReference type="PROSITE" id="PS50006"/>
    </source>
</evidence>
<dbReference type="GO" id="GO:0004674">
    <property type="term" value="F:protein serine/threonine kinase activity"/>
    <property type="evidence" value="ECO:0007669"/>
    <property type="project" value="TreeGrafter"/>
</dbReference>
<evidence type="ECO:0000313" key="6">
    <source>
        <dbReference type="Proteomes" id="UP000578531"/>
    </source>
</evidence>
<feature type="compositionally biased region" description="Polar residues" evidence="2">
    <location>
        <begin position="557"/>
        <end position="575"/>
    </location>
</feature>
<name>A0A8H6FX37_9LECA</name>
<dbReference type="EMBL" id="JACCJC010000020">
    <property type="protein sequence ID" value="KAF6236314.1"/>
    <property type="molecule type" value="Genomic_DNA"/>
</dbReference>
<comment type="caution">
    <text evidence="5">The sequence shown here is derived from an EMBL/GenBank/DDBJ whole genome shotgun (WGS) entry which is preliminary data.</text>
</comment>
<dbReference type="Proteomes" id="UP000578531">
    <property type="component" value="Unassembled WGS sequence"/>
</dbReference>
<feature type="region of interest" description="Disordered" evidence="2">
    <location>
        <begin position="251"/>
        <end position="291"/>
    </location>
</feature>
<evidence type="ECO:0008006" key="7">
    <source>
        <dbReference type="Google" id="ProtNLM"/>
    </source>
</evidence>
<feature type="compositionally biased region" description="Polar residues" evidence="2">
    <location>
        <begin position="278"/>
        <end position="291"/>
    </location>
</feature>
<accession>A0A8H6FX37</accession>
<dbReference type="GeneID" id="59287229"/>
<evidence type="ECO:0000313" key="5">
    <source>
        <dbReference type="EMBL" id="KAF6236314.1"/>
    </source>
</evidence>
<protein>
    <recommendedName>
        <fullName evidence="7">Protein kinase domain-containing protein</fullName>
    </recommendedName>
</protein>
<evidence type="ECO:0000259" key="4">
    <source>
        <dbReference type="PROSITE" id="PS50011"/>
    </source>
</evidence>
<dbReference type="GO" id="GO:0005737">
    <property type="term" value="C:cytoplasm"/>
    <property type="evidence" value="ECO:0007669"/>
    <property type="project" value="TreeGrafter"/>
</dbReference>
<organism evidence="5 6">
    <name type="scientific">Letharia columbiana</name>
    <dbReference type="NCBI Taxonomy" id="112416"/>
    <lineage>
        <taxon>Eukaryota</taxon>
        <taxon>Fungi</taxon>
        <taxon>Dikarya</taxon>
        <taxon>Ascomycota</taxon>
        <taxon>Pezizomycotina</taxon>
        <taxon>Lecanoromycetes</taxon>
        <taxon>OSLEUM clade</taxon>
        <taxon>Lecanoromycetidae</taxon>
        <taxon>Lecanorales</taxon>
        <taxon>Lecanorineae</taxon>
        <taxon>Parmeliaceae</taxon>
        <taxon>Letharia</taxon>
    </lineage>
</organism>
<reference evidence="5 6" key="1">
    <citation type="journal article" date="2020" name="Genomics">
        <title>Complete, high-quality genomes from long-read metagenomic sequencing of two wolf lichen thalli reveals enigmatic genome architecture.</title>
        <authorList>
            <person name="McKenzie S.K."/>
            <person name="Walston R.F."/>
            <person name="Allen J.L."/>
        </authorList>
    </citation>
    <scope>NUCLEOTIDE SEQUENCE [LARGE SCALE GENOMIC DNA]</scope>
    <source>
        <strain evidence="5">WasteWater2</strain>
    </source>
</reference>
<feature type="compositionally biased region" description="Polar residues" evidence="2">
    <location>
        <begin position="617"/>
        <end position="640"/>
    </location>
</feature>
<evidence type="ECO:0000256" key="2">
    <source>
        <dbReference type="SAM" id="MobiDB-lite"/>
    </source>
</evidence>
<sequence>MRRSLIAIVTPKDRRAEEAFGYPENASRRWTDHVLTDHRDTELLITRRASKAAAAWPTPAVHLHLHLTLRPKNLLKGFIFGTDENTCDVLLQRSRASGISGNHFSIQIDWDSGSPMLSCLSERGIRLKEESTGKYVRTLFRDDGETVPSGATLLVEVIDRFELTICCPERGRLQPVYNENLQDYYRKYKDAVPDVSNMFLDRPDMTPFILHRCIGLNGGEYYTTQRMITGDAEYDEKVFLYHAKIRPAADEIGRISGPEPEPISQASGKQAERRPIRPNTTRSQNNVEGSNTAIEPFLDNAKSQVCIVKHFRDKQGVCSVTPLKAQRWNRLQHLNILRVFDIILEGTAFLVVNEYFLHITLDSILRDAATLSLEESGFIIGQMLDGLNYLHEQGWVHGNVDPRSILVVTRYPLLIKLADTALSAMANLGKPEGYHDLYASQRISAEFDQYPSDIWSAGVVGLHLVHGRLPERATYTLSSRAQYVQQLVIYITARSRQQLLNDGLRFLKTVMKARIKDRPTAKDLLKDPWIQKTRHYQALQSRVTRLATPQGLRHTSAGPSNSFNRQSAAGPSNHSIVGEYAPGSHYRSVGPSYNVDRQGSVNPSKPIDCEEYVPGSRHTSVGPSGKGPSTNLSRQSSTDPTIRALLESRPYPGDDYNDFESENRSTTSRNSRFTANSLARLARAPTPSESDDNKSAPVGQRSLRSQSRSNGGRSPAIQSEHASTASQSSRFTANPLAREPHLTRIPYDSEDESGMPGSLRSQPRNSGRRSPAEHNKHGGPGPLRSQPRSGRGKSPLSDWATGTFGRVEGQGEAVIEEDSGEETATDERRGRVTKKPRRDAVVPPLERNLRWRGNGRR</sequence>
<dbReference type="InterPro" id="IPR053235">
    <property type="entry name" value="Ser_Thr_kinase"/>
</dbReference>
<dbReference type="InterPro" id="IPR000719">
    <property type="entry name" value="Prot_kinase_dom"/>
</dbReference>
<dbReference type="InterPro" id="IPR000253">
    <property type="entry name" value="FHA_dom"/>
</dbReference>
<dbReference type="PANTHER" id="PTHR24361">
    <property type="entry name" value="MITOGEN-ACTIVATED KINASE KINASE KINASE"/>
    <property type="match status" value="1"/>
</dbReference>